<proteinExistence type="predicted"/>
<evidence type="ECO:0000313" key="1">
    <source>
        <dbReference type="EMBL" id="GFR90227.1"/>
    </source>
</evidence>
<dbReference type="SUPFAM" id="SSF46966">
    <property type="entry name" value="Spectrin repeat"/>
    <property type="match status" value="1"/>
</dbReference>
<gene>
    <name evidence="1" type="ORF">ElyMa_004299000</name>
</gene>
<comment type="caution">
    <text evidence="1">The sequence shown here is derived from an EMBL/GenBank/DDBJ whole genome shotgun (WGS) entry which is preliminary data.</text>
</comment>
<dbReference type="Gene3D" id="1.20.58.60">
    <property type="match status" value="1"/>
</dbReference>
<accession>A0AAV4GXS5</accession>
<dbReference type="Proteomes" id="UP000762676">
    <property type="component" value="Unassembled WGS sequence"/>
</dbReference>
<dbReference type="AlphaFoldDB" id="A0AAV4GXS5"/>
<feature type="non-terminal residue" evidence="1">
    <location>
        <position position="109"/>
    </location>
</feature>
<name>A0AAV4GXS5_9GAST</name>
<evidence type="ECO:0000313" key="2">
    <source>
        <dbReference type="Proteomes" id="UP000762676"/>
    </source>
</evidence>
<reference evidence="1 2" key="1">
    <citation type="journal article" date="2021" name="Elife">
        <title>Chloroplast acquisition without the gene transfer in kleptoplastic sea slugs, Plakobranchus ocellatus.</title>
        <authorList>
            <person name="Maeda T."/>
            <person name="Takahashi S."/>
            <person name="Yoshida T."/>
            <person name="Shimamura S."/>
            <person name="Takaki Y."/>
            <person name="Nagai Y."/>
            <person name="Toyoda A."/>
            <person name="Suzuki Y."/>
            <person name="Arimoto A."/>
            <person name="Ishii H."/>
            <person name="Satoh N."/>
            <person name="Nishiyama T."/>
            <person name="Hasebe M."/>
            <person name="Maruyama T."/>
            <person name="Minagawa J."/>
            <person name="Obokata J."/>
            <person name="Shigenobu S."/>
        </authorList>
    </citation>
    <scope>NUCLEOTIDE SEQUENCE [LARGE SCALE GENOMIC DNA]</scope>
</reference>
<protein>
    <submittedName>
        <fullName evidence="1">Nesprin-1</fullName>
    </submittedName>
</protein>
<dbReference type="EMBL" id="BMAT01008658">
    <property type="protein sequence ID" value="GFR90227.1"/>
    <property type="molecule type" value="Genomic_DNA"/>
</dbReference>
<organism evidence="1 2">
    <name type="scientific">Elysia marginata</name>
    <dbReference type="NCBI Taxonomy" id="1093978"/>
    <lineage>
        <taxon>Eukaryota</taxon>
        <taxon>Metazoa</taxon>
        <taxon>Spiralia</taxon>
        <taxon>Lophotrochozoa</taxon>
        <taxon>Mollusca</taxon>
        <taxon>Gastropoda</taxon>
        <taxon>Heterobranchia</taxon>
        <taxon>Euthyneura</taxon>
        <taxon>Panpulmonata</taxon>
        <taxon>Sacoglossa</taxon>
        <taxon>Placobranchoidea</taxon>
        <taxon>Plakobranchidae</taxon>
        <taxon>Elysia</taxon>
    </lineage>
</organism>
<sequence>MFQEGNLVSQCEQWLKDMNSLAQQLLSLSRDEKSLEQRHANHLERWNKLKLIMSDTHLQLKQLPERWRDYHQRMDTFDGWLQKVEKLIKGMGDESLTSEEYKEMLANFQ</sequence>
<keyword evidence="2" id="KW-1185">Reference proteome</keyword>